<dbReference type="AlphaFoldDB" id="W1WSL5"/>
<dbReference type="EMBL" id="AZMM01018351">
    <property type="protein sequence ID" value="ETJ21148.1"/>
    <property type="molecule type" value="Genomic_DNA"/>
</dbReference>
<reference evidence="1" key="1">
    <citation type="submission" date="2013-12" db="EMBL/GenBank/DDBJ databases">
        <title>A Varibaculum cambriense genome reconstructed from a premature infant gut community with otherwise low bacterial novelty that shifts toward anaerobic metabolism during the third week of life.</title>
        <authorList>
            <person name="Brown C.T."/>
            <person name="Sharon I."/>
            <person name="Thomas B.C."/>
            <person name="Castelle C.J."/>
            <person name="Morowitz M.J."/>
            <person name="Banfield J.F."/>
        </authorList>
    </citation>
    <scope>NUCLEOTIDE SEQUENCE</scope>
</reference>
<sequence>MFNTVEHIAHSGAMGIKIHLLLNNL</sequence>
<organism evidence="1">
    <name type="scientific">human gut metagenome</name>
    <dbReference type="NCBI Taxonomy" id="408170"/>
    <lineage>
        <taxon>unclassified sequences</taxon>
        <taxon>metagenomes</taxon>
        <taxon>organismal metagenomes</taxon>
    </lineage>
</organism>
<comment type="caution">
    <text evidence="1">The sequence shown here is derived from an EMBL/GenBank/DDBJ whole genome shotgun (WGS) entry which is preliminary data.</text>
</comment>
<accession>W1WSL5</accession>
<name>W1WSL5_9ZZZZ</name>
<evidence type="ECO:0000313" key="1">
    <source>
        <dbReference type="EMBL" id="ETJ21148.1"/>
    </source>
</evidence>
<feature type="non-terminal residue" evidence="1">
    <location>
        <position position="25"/>
    </location>
</feature>
<protein>
    <submittedName>
        <fullName evidence="1">Uncharacterized protein</fullName>
    </submittedName>
</protein>
<proteinExistence type="predicted"/>
<gene>
    <name evidence="1" type="ORF">Q604_UNBC18351G0001</name>
</gene>